<evidence type="ECO:0000313" key="7">
    <source>
        <dbReference type="RefSeq" id="XP_021866176.1"/>
    </source>
</evidence>
<evidence type="ECO:0000259" key="5">
    <source>
        <dbReference type="PROSITE" id="PS50217"/>
    </source>
</evidence>
<dbReference type="Pfam" id="PF00170">
    <property type="entry name" value="bZIP_1"/>
    <property type="match status" value="1"/>
</dbReference>
<evidence type="ECO:0000313" key="6">
    <source>
        <dbReference type="Proteomes" id="UP000813463"/>
    </source>
</evidence>
<dbReference type="FunFam" id="1.20.5.170:FF:000036">
    <property type="entry name" value="ABSCISIC ACID-INSENSITIVE 5-like protein 2"/>
    <property type="match status" value="1"/>
</dbReference>
<reference evidence="6" key="1">
    <citation type="journal article" date="2021" name="Nat. Commun.">
        <title>Genomic analyses provide insights into spinach domestication and the genetic basis of agronomic traits.</title>
        <authorList>
            <person name="Cai X."/>
            <person name="Sun X."/>
            <person name="Xu C."/>
            <person name="Sun H."/>
            <person name="Wang X."/>
            <person name="Ge C."/>
            <person name="Zhang Z."/>
            <person name="Wang Q."/>
            <person name="Fei Z."/>
            <person name="Jiao C."/>
            <person name="Wang Q."/>
        </authorList>
    </citation>
    <scope>NUCLEOTIDE SEQUENCE [LARGE SCALE GENOMIC DNA]</scope>
    <source>
        <strain evidence="6">cv. Varoflay</strain>
    </source>
</reference>
<dbReference type="RefSeq" id="XP_021866176.1">
    <property type="nucleotide sequence ID" value="XM_022010484.2"/>
</dbReference>
<dbReference type="InterPro" id="IPR004827">
    <property type="entry name" value="bZIP"/>
</dbReference>
<dbReference type="KEGG" id="soe:110804885"/>
<dbReference type="GO" id="GO:0003700">
    <property type="term" value="F:DNA-binding transcription factor activity"/>
    <property type="evidence" value="ECO:0007669"/>
    <property type="project" value="InterPro"/>
</dbReference>
<dbReference type="OrthoDB" id="644067at2759"/>
<name>A0A9R0JER7_SPIOL</name>
<dbReference type="GO" id="GO:0005634">
    <property type="term" value="C:nucleus"/>
    <property type="evidence" value="ECO:0000318"/>
    <property type="project" value="GO_Central"/>
</dbReference>
<comment type="subcellular location">
    <subcellularLocation>
        <location evidence="1">Nucleus</location>
    </subcellularLocation>
</comment>
<dbReference type="SUPFAM" id="SSF57959">
    <property type="entry name" value="Leucine zipper domain"/>
    <property type="match status" value="1"/>
</dbReference>
<dbReference type="PANTHER" id="PTHR22952">
    <property type="entry name" value="CAMP-RESPONSE ELEMENT BINDING PROTEIN-RELATED"/>
    <property type="match status" value="1"/>
</dbReference>
<dbReference type="GO" id="GO:0045893">
    <property type="term" value="P:positive regulation of DNA-templated transcription"/>
    <property type="evidence" value="ECO:0007669"/>
    <property type="project" value="InterPro"/>
</dbReference>
<feature type="domain" description="BZIP" evidence="5">
    <location>
        <begin position="116"/>
        <end position="160"/>
    </location>
</feature>
<feature type="region of interest" description="Disordered" evidence="4">
    <location>
        <begin position="122"/>
        <end position="147"/>
    </location>
</feature>
<gene>
    <name evidence="7" type="primary">LOC110804885</name>
</gene>
<evidence type="ECO:0000256" key="2">
    <source>
        <dbReference type="ARBA" id="ARBA00023125"/>
    </source>
</evidence>
<dbReference type="InterPro" id="IPR046347">
    <property type="entry name" value="bZIP_sf"/>
</dbReference>
<dbReference type="Proteomes" id="UP000813463">
    <property type="component" value="Chromosome 6"/>
</dbReference>
<dbReference type="InterPro" id="IPR043452">
    <property type="entry name" value="BZIP46-like"/>
</dbReference>
<evidence type="ECO:0000256" key="4">
    <source>
        <dbReference type="SAM" id="MobiDB-lite"/>
    </source>
</evidence>
<evidence type="ECO:0000256" key="3">
    <source>
        <dbReference type="ARBA" id="ARBA00023242"/>
    </source>
</evidence>
<dbReference type="PROSITE" id="PS50217">
    <property type="entry name" value="BZIP"/>
    <property type="match status" value="1"/>
</dbReference>
<evidence type="ECO:0000256" key="1">
    <source>
        <dbReference type="ARBA" id="ARBA00004123"/>
    </source>
</evidence>
<organism evidence="6 7">
    <name type="scientific">Spinacia oleracea</name>
    <name type="common">Spinach</name>
    <dbReference type="NCBI Taxonomy" id="3562"/>
    <lineage>
        <taxon>Eukaryota</taxon>
        <taxon>Viridiplantae</taxon>
        <taxon>Streptophyta</taxon>
        <taxon>Embryophyta</taxon>
        <taxon>Tracheophyta</taxon>
        <taxon>Spermatophyta</taxon>
        <taxon>Magnoliopsida</taxon>
        <taxon>eudicotyledons</taxon>
        <taxon>Gunneridae</taxon>
        <taxon>Pentapetalae</taxon>
        <taxon>Caryophyllales</taxon>
        <taxon>Chenopodiaceae</taxon>
        <taxon>Chenopodioideae</taxon>
        <taxon>Anserineae</taxon>
        <taxon>Spinacia</taxon>
    </lineage>
</organism>
<proteinExistence type="predicted"/>
<sequence length="187" mass="21209">MEELCIGRQKSSFQSFVAPGSIPRINLNNVNNDENEKHVDVDEEDEDDGRNDMFNKTAGGFISSLNSPFDQAIGNTSDAVSSCSLLNLNNNTTCFTSIKNKRVSEDHNIFNAESGVNRRHKRMMKNRESAARSRARRQAYTSELEREHAKLKEENAKLRKLQQRFLVSVPVEVPRKRTHSRSSTAPL</sequence>
<protein>
    <submittedName>
        <fullName evidence="7">Protein FD isoform X1</fullName>
    </submittedName>
</protein>
<dbReference type="PROSITE" id="PS00036">
    <property type="entry name" value="BZIP_BASIC"/>
    <property type="match status" value="1"/>
</dbReference>
<dbReference type="PANTHER" id="PTHR22952:SF175">
    <property type="entry name" value="PROTEIN ABSCISIC ACID-INSENSITIVE 5"/>
    <property type="match status" value="1"/>
</dbReference>
<dbReference type="AlphaFoldDB" id="A0A9R0JER7"/>
<keyword evidence="3" id="KW-0539">Nucleus</keyword>
<reference evidence="7" key="2">
    <citation type="submission" date="2025-08" db="UniProtKB">
        <authorList>
            <consortium name="RefSeq"/>
        </authorList>
    </citation>
    <scope>IDENTIFICATION</scope>
    <source>
        <tissue evidence="7">Leaf</tissue>
    </source>
</reference>
<dbReference type="Gene3D" id="1.20.5.170">
    <property type="match status" value="1"/>
</dbReference>
<keyword evidence="6" id="KW-1185">Reference proteome</keyword>
<accession>A0A9R0JER7</accession>
<dbReference type="GeneID" id="110804885"/>
<dbReference type="GO" id="GO:0003677">
    <property type="term" value="F:DNA binding"/>
    <property type="evidence" value="ECO:0007669"/>
    <property type="project" value="UniProtKB-KW"/>
</dbReference>
<keyword evidence="2" id="KW-0238">DNA-binding</keyword>
<dbReference type="SMART" id="SM00338">
    <property type="entry name" value="BRLZ"/>
    <property type="match status" value="1"/>
</dbReference>